<dbReference type="Gene3D" id="1.20.58.1000">
    <property type="entry name" value="Metal-sensitive repressor, helix protomer"/>
    <property type="match status" value="1"/>
</dbReference>
<comment type="caution">
    <text evidence="1">The sequence shown here is derived from an EMBL/GenBank/DDBJ whole genome shotgun (WGS) entry which is preliminary data.</text>
</comment>
<name>A0A9D1G9C9_9FIRM</name>
<dbReference type="PANTHER" id="PTHR33677">
    <property type="entry name" value="TRANSCRIPTIONAL REPRESSOR FRMR-RELATED"/>
    <property type="match status" value="1"/>
</dbReference>
<reference evidence="1" key="1">
    <citation type="submission" date="2020-10" db="EMBL/GenBank/DDBJ databases">
        <authorList>
            <person name="Gilroy R."/>
        </authorList>
    </citation>
    <scope>NUCLEOTIDE SEQUENCE</scope>
    <source>
        <strain evidence="1">14508</strain>
    </source>
</reference>
<dbReference type="InterPro" id="IPR038390">
    <property type="entry name" value="Metal_Tscrpt_repr_sf"/>
</dbReference>
<dbReference type="Proteomes" id="UP000886893">
    <property type="component" value="Unassembled WGS sequence"/>
</dbReference>
<dbReference type="GO" id="GO:0046872">
    <property type="term" value="F:metal ion binding"/>
    <property type="evidence" value="ECO:0007669"/>
    <property type="project" value="InterPro"/>
</dbReference>
<dbReference type="GO" id="GO:0003677">
    <property type="term" value="F:DNA binding"/>
    <property type="evidence" value="ECO:0007669"/>
    <property type="project" value="InterPro"/>
</dbReference>
<dbReference type="Pfam" id="PF02583">
    <property type="entry name" value="Trns_repr_metal"/>
    <property type="match status" value="1"/>
</dbReference>
<dbReference type="GO" id="GO:0045892">
    <property type="term" value="P:negative regulation of DNA-templated transcription"/>
    <property type="evidence" value="ECO:0007669"/>
    <property type="project" value="UniProtKB-ARBA"/>
</dbReference>
<dbReference type="AlphaFoldDB" id="A0A9D1G9C9"/>
<gene>
    <name evidence="1" type="ORF">IAD04_06040</name>
</gene>
<evidence type="ECO:0000313" key="1">
    <source>
        <dbReference type="EMBL" id="HIT17912.1"/>
    </source>
</evidence>
<dbReference type="EMBL" id="DVKI01000191">
    <property type="protein sequence ID" value="HIT17912.1"/>
    <property type="molecule type" value="Genomic_DNA"/>
</dbReference>
<reference evidence="1" key="2">
    <citation type="journal article" date="2021" name="PeerJ">
        <title>Extensive microbial diversity within the chicken gut microbiome revealed by metagenomics and culture.</title>
        <authorList>
            <person name="Gilroy R."/>
            <person name="Ravi A."/>
            <person name="Getino M."/>
            <person name="Pursley I."/>
            <person name="Horton D.L."/>
            <person name="Alikhan N.F."/>
            <person name="Baker D."/>
            <person name="Gharbi K."/>
            <person name="Hall N."/>
            <person name="Watson M."/>
            <person name="Adriaenssens E.M."/>
            <person name="Foster-Nyarko E."/>
            <person name="Jarju S."/>
            <person name="Secka A."/>
            <person name="Antonio M."/>
            <person name="Oren A."/>
            <person name="Chaudhuri R.R."/>
            <person name="La Ragione R."/>
            <person name="Hildebrand F."/>
            <person name="Pallen M.J."/>
        </authorList>
    </citation>
    <scope>NUCLEOTIDE SEQUENCE</scope>
    <source>
        <strain evidence="1">14508</strain>
    </source>
</reference>
<dbReference type="PANTHER" id="PTHR33677:SF3">
    <property type="entry name" value="COPPER-SENSING TRANSCRIPTIONAL REPRESSOR RICR"/>
    <property type="match status" value="1"/>
</dbReference>
<proteinExistence type="predicted"/>
<dbReference type="InterPro" id="IPR003735">
    <property type="entry name" value="Metal_Tscrpt_repr"/>
</dbReference>
<organism evidence="1 2">
    <name type="scientific">Candidatus Caccosoma faecigallinarum</name>
    <dbReference type="NCBI Taxonomy" id="2840720"/>
    <lineage>
        <taxon>Bacteria</taxon>
        <taxon>Bacillati</taxon>
        <taxon>Bacillota</taxon>
        <taxon>Bacillota incertae sedis</taxon>
        <taxon>Candidatus Caccosoma</taxon>
    </lineage>
</organism>
<protein>
    <submittedName>
        <fullName evidence="1">Metal-sensing transcriptional repressor</fullName>
    </submittedName>
</protein>
<accession>A0A9D1G9C9</accession>
<evidence type="ECO:0000313" key="2">
    <source>
        <dbReference type="Proteomes" id="UP000886893"/>
    </source>
</evidence>
<sequence length="102" mass="12051">MMNSCDCEIKNDKTRIRSEEEKKPIIHRLHRLIGQMKGIEKMVEENRYCDDILIQLAAIDKAIKSLANIILEQHMHTCLIDHVQNGEYEVIDEIVDLFKRFQ</sequence>